<sequence>MDALTIFGLLSVSAMLLFYALEPRGPHYVLAFAAACALSGIYGFLQGAWPFGLVETVWTAVALRRWSKVR</sequence>
<evidence type="ECO:0000313" key="3">
    <source>
        <dbReference type="Proteomes" id="UP000325641"/>
    </source>
</evidence>
<evidence type="ECO:0000313" key="2">
    <source>
        <dbReference type="EMBL" id="QFI76582.1"/>
    </source>
</evidence>
<dbReference type="OrthoDB" id="7574826at2"/>
<keyword evidence="1" id="KW-1133">Transmembrane helix</keyword>
<gene>
    <name evidence="2" type="ORF">F8237_31815</name>
</gene>
<name>A0A5P6PE10_9BRAD</name>
<dbReference type="KEGG" id="bbet:F8237_31815"/>
<evidence type="ECO:0000256" key="1">
    <source>
        <dbReference type="SAM" id="Phobius"/>
    </source>
</evidence>
<keyword evidence="1" id="KW-0472">Membrane</keyword>
<dbReference type="RefSeq" id="WP_151650039.1">
    <property type="nucleotide sequence ID" value="NZ_CP044543.1"/>
</dbReference>
<feature type="transmembrane region" description="Helical" evidence="1">
    <location>
        <begin position="6"/>
        <end position="21"/>
    </location>
</feature>
<proteinExistence type="predicted"/>
<dbReference type="AlphaFoldDB" id="A0A5P6PE10"/>
<dbReference type="Proteomes" id="UP000325641">
    <property type="component" value="Chromosome"/>
</dbReference>
<keyword evidence="1" id="KW-0812">Transmembrane</keyword>
<reference evidence="3" key="1">
    <citation type="submission" date="2019-10" db="EMBL/GenBank/DDBJ databases">
        <title>Complete Genome Sequence of Bradyrhizobium betae type strain PL7HG1T.</title>
        <authorList>
            <person name="Bromfield E.S.P."/>
            <person name="Cloutier S."/>
        </authorList>
    </citation>
    <scope>NUCLEOTIDE SEQUENCE [LARGE SCALE GENOMIC DNA]</scope>
    <source>
        <strain evidence="3">PL7HG1</strain>
    </source>
</reference>
<feature type="transmembrane region" description="Helical" evidence="1">
    <location>
        <begin position="28"/>
        <end position="49"/>
    </location>
</feature>
<accession>A0A5P6PE10</accession>
<protein>
    <submittedName>
        <fullName evidence="2">DUF4175 domain-containing protein</fullName>
    </submittedName>
</protein>
<organism evidence="2 3">
    <name type="scientific">Bradyrhizobium betae</name>
    <dbReference type="NCBI Taxonomy" id="244734"/>
    <lineage>
        <taxon>Bacteria</taxon>
        <taxon>Pseudomonadati</taxon>
        <taxon>Pseudomonadota</taxon>
        <taxon>Alphaproteobacteria</taxon>
        <taxon>Hyphomicrobiales</taxon>
        <taxon>Nitrobacteraceae</taxon>
        <taxon>Bradyrhizobium</taxon>
    </lineage>
</organism>
<dbReference type="EMBL" id="CP044543">
    <property type="protein sequence ID" value="QFI76582.1"/>
    <property type="molecule type" value="Genomic_DNA"/>
</dbReference>